<name>A0AAE7KLD8_CARRU</name>
<dbReference type="Proteomes" id="UP000510930">
    <property type="component" value="Chromosome"/>
</dbReference>
<evidence type="ECO:0000313" key="2">
    <source>
        <dbReference type="Proteomes" id="UP000510930"/>
    </source>
</evidence>
<accession>A0AAE7KLD8</accession>
<dbReference type="AlphaFoldDB" id="A0AAE7KLD8"/>
<dbReference type="EMBL" id="CP041245">
    <property type="protein sequence ID" value="QLK14054.1"/>
    <property type="molecule type" value="Genomic_DNA"/>
</dbReference>
<proteinExistence type="predicted"/>
<organism evidence="1 2">
    <name type="scientific">Carsonella ruddii</name>
    <dbReference type="NCBI Taxonomy" id="114186"/>
    <lineage>
        <taxon>Bacteria</taxon>
        <taxon>Pseudomonadati</taxon>
        <taxon>Pseudomonadota</taxon>
        <taxon>Gammaproteobacteria</taxon>
        <taxon>Oceanospirillales</taxon>
        <taxon>Halomonadaceae</taxon>
        <taxon>Zymobacter group</taxon>
        <taxon>Candidatus Carsonella</taxon>
    </lineage>
</organism>
<dbReference type="SUPFAM" id="SSF47060">
    <property type="entry name" value="S15/NS1 RNA-binding domain"/>
    <property type="match status" value="1"/>
</dbReference>
<evidence type="ECO:0000313" key="1">
    <source>
        <dbReference type="EMBL" id="QLK14054.1"/>
    </source>
</evidence>
<dbReference type="RefSeq" id="WP_020915800.1">
    <property type="nucleotide sequence ID" value="NZ_CP012411.1"/>
</dbReference>
<dbReference type="InterPro" id="IPR009068">
    <property type="entry name" value="uS15_NS1_RNA-bd_sf"/>
</dbReference>
<protein>
    <submittedName>
        <fullName evidence="1">Uncharacterized protein</fullName>
    </submittedName>
</protein>
<reference evidence="1 2" key="1">
    <citation type="submission" date="2019-06" db="EMBL/GenBank/DDBJ databases">
        <authorList>
            <person name="Petrone J.R."/>
            <person name="Munoz-Beristain A."/>
            <person name="Russell J.T."/>
            <person name="Rios-Glusberger P."/>
            <person name="Triplett E.W."/>
        </authorList>
    </citation>
    <scope>NUCLEOTIDE SEQUENCE [LARGE SCALE GENOMIC DNA]</scope>
    <source>
        <strain evidence="1">JRPAMB4</strain>
    </source>
</reference>
<sequence>MSINKIVLQNGFGHFKVQNYYLIKKLKKIKYHFTYNKKDTKCKITINKILHKIKKNIFLIKKSL</sequence>
<gene>
    <name evidence="1" type="ORF">FK493_00460</name>
</gene>